<evidence type="ECO:0000313" key="3">
    <source>
        <dbReference type="EMBL" id="KEK25315.1"/>
    </source>
</evidence>
<dbReference type="Gene3D" id="2.60.40.1640">
    <property type="entry name" value="Conserved domain protein"/>
    <property type="match status" value="1"/>
</dbReference>
<dbReference type="STRING" id="574375.AZF08_07495"/>
<evidence type="ECO:0000256" key="1">
    <source>
        <dbReference type="SAM" id="Phobius"/>
    </source>
</evidence>
<keyword evidence="1" id="KW-0472">Membrane</keyword>
<evidence type="ECO:0000259" key="2">
    <source>
        <dbReference type="Pfam" id="PF13786"/>
    </source>
</evidence>
<sequence length="464" mass="52483">MDKQWFDDEINKIEVPREELNIAIKQGIARAQQEKPVKKIHNRRKIALLTAASICIGVLGSGFVFPQMSHVLAEVPIIGKVYSYFHDTIGQNLSASKLVTELNQQAVSNGISVTMNSVYYDGGRIGITFKVDNPDQVEINNTFANGFYYDFKLFDGSSKWMRAASFDGKRTKDGWFGNIHIDYPEKELPPNTTLPITITSIGETRGLWKFDIPVQQLKNKVINPQQFISSEDKEHTFNFEKITVGKESIAIDYKAIYPIIGENDLARIGKVTDDKGNEMDFKTSGIEFGREKVGNQIESDERSIFGKIPEGAEFITLHPNVRLSEKPSIHVLSKPTPFEIQSTRSDLKIIVNKIQHKKQRLIVQYTLQNVDTKHKSMDELINCGEVMNLVDSSYVDKEFAPIGHVIKGSNVKVLNKEKLQFQATFKLDGEYGVENFSLKDYVLDVPLSPLHPEKILPPVQIHLK</sequence>
<evidence type="ECO:0000313" key="4">
    <source>
        <dbReference type="Proteomes" id="UP000027778"/>
    </source>
</evidence>
<organism evidence="3 4">
    <name type="scientific">Bacillus gaemokensis</name>
    <dbReference type="NCBI Taxonomy" id="574375"/>
    <lineage>
        <taxon>Bacteria</taxon>
        <taxon>Bacillati</taxon>
        <taxon>Bacillota</taxon>
        <taxon>Bacilli</taxon>
        <taxon>Bacillales</taxon>
        <taxon>Bacillaceae</taxon>
        <taxon>Bacillus</taxon>
        <taxon>Bacillus cereus group</taxon>
    </lineage>
</organism>
<dbReference type="RefSeq" id="WP_033673170.1">
    <property type="nucleotide sequence ID" value="NZ_JOTM01000002.1"/>
</dbReference>
<dbReference type="EMBL" id="JOTM01000002">
    <property type="protein sequence ID" value="KEK25315.1"/>
    <property type="molecule type" value="Genomic_DNA"/>
</dbReference>
<dbReference type="Pfam" id="PF13786">
    <property type="entry name" value="DUF4179"/>
    <property type="match status" value="1"/>
</dbReference>
<dbReference type="eggNOG" id="ENOG502ZCEG">
    <property type="taxonomic scope" value="Bacteria"/>
</dbReference>
<comment type="caution">
    <text evidence="3">The sequence shown here is derived from an EMBL/GenBank/DDBJ whole genome shotgun (WGS) entry which is preliminary data.</text>
</comment>
<keyword evidence="4" id="KW-1185">Reference proteome</keyword>
<dbReference type="Proteomes" id="UP000027778">
    <property type="component" value="Unassembled WGS sequence"/>
</dbReference>
<dbReference type="Gene3D" id="2.60.40.1630">
    <property type="entry name" value="bacillus anthracis domain"/>
    <property type="match status" value="1"/>
</dbReference>
<dbReference type="OrthoDB" id="2293641at2"/>
<feature type="transmembrane region" description="Helical" evidence="1">
    <location>
        <begin position="46"/>
        <end position="65"/>
    </location>
</feature>
<accession>A0A073KFF0</accession>
<feature type="domain" description="DUF4179" evidence="2">
    <location>
        <begin position="42"/>
        <end position="132"/>
    </location>
</feature>
<protein>
    <recommendedName>
        <fullName evidence="2">DUF4179 domain-containing protein</fullName>
    </recommendedName>
</protein>
<dbReference type="InterPro" id="IPR025436">
    <property type="entry name" value="DUF4179"/>
</dbReference>
<keyword evidence="1" id="KW-0812">Transmembrane</keyword>
<gene>
    <name evidence="3" type="ORF">BAGA_11845</name>
</gene>
<name>A0A073KFF0_9BACI</name>
<reference evidence="3 4" key="1">
    <citation type="submission" date="2014-06" db="EMBL/GenBank/DDBJ databases">
        <title>Draft genome sequence of Bacillus gaemokensis JCM 15801 (MCCC 1A00707).</title>
        <authorList>
            <person name="Lai Q."/>
            <person name="Liu Y."/>
            <person name="Shao Z."/>
        </authorList>
    </citation>
    <scope>NUCLEOTIDE SEQUENCE [LARGE SCALE GENOMIC DNA]</scope>
    <source>
        <strain evidence="3 4">JCM 15801</strain>
    </source>
</reference>
<dbReference type="AlphaFoldDB" id="A0A073KFF0"/>
<proteinExistence type="predicted"/>
<keyword evidence="1" id="KW-1133">Transmembrane helix</keyword>